<protein>
    <submittedName>
        <fullName evidence="1">Uncharacterized protein</fullName>
    </submittedName>
</protein>
<dbReference type="AlphaFoldDB" id="A0A7R9K6G7"/>
<dbReference type="EMBL" id="OE844803">
    <property type="protein sequence ID" value="CAD7606239.1"/>
    <property type="molecule type" value="Genomic_DNA"/>
</dbReference>
<sequence>MEGNTFVKNEPEEDLEHTLSYEEKFEIKSEIDLPIKSEDNFKEEIIYYQQTECWPGHDTFLPIKEELPLLCPLLDHTDYNVGSSVVFVLDGNRRARGTEFKSLLCPLLDHTDYNVGSSVVFVLDGNRRARGTEFKNIKKT</sequence>
<evidence type="ECO:0000313" key="1">
    <source>
        <dbReference type="EMBL" id="CAD7606239.1"/>
    </source>
</evidence>
<organism evidence="1">
    <name type="scientific">Timema genevievae</name>
    <name type="common">Walking stick</name>
    <dbReference type="NCBI Taxonomy" id="629358"/>
    <lineage>
        <taxon>Eukaryota</taxon>
        <taxon>Metazoa</taxon>
        <taxon>Ecdysozoa</taxon>
        <taxon>Arthropoda</taxon>
        <taxon>Hexapoda</taxon>
        <taxon>Insecta</taxon>
        <taxon>Pterygota</taxon>
        <taxon>Neoptera</taxon>
        <taxon>Polyneoptera</taxon>
        <taxon>Phasmatodea</taxon>
        <taxon>Timematodea</taxon>
        <taxon>Timematoidea</taxon>
        <taxon>Timematidae</taxon>
        <taxon>Timema</taxon>
    </lineage>
</organism>
<name>A0A7R9K6G7_TIMGE</name>
<proteinExistence type="predicted"/>
<gene>
    <name evidence="1" type="ORF">TGEB3V08_LOCUS9766</name>
</gene>
<accession>A0A7R9K6G7</accession>
<reference evidence="1" key="1">
    <citation type="submission" date="2020-11" db="EMBL/GenBank/DDBJ databases">
        <authorList>
            <person name="Tran Van P."/>
        </authorList>
    </citation>
    <scope>NUCLEOTIDE SEQUENCE</scope>
</reference>